<evidence type="ECO:0000256" key="8">
    <source>
        <dbReference type="ARBA" id="ARBA00022777"/>
    </source>
</evidence>
<reference evidence="23" key="1">
    <citation type="submission" date="2021-06" db="EMBL/GenBank/DDBJ databases">
        <authorList>
            <consortium name="Wellcome Sanger Institute Data Sharing"/>
        </authorList>
    </citation>
    <scope>NUCLEOTIDE SEQUENCE [LARGE SCALE GENOMIC DNA]</scope>
</reference>
<feature type="chain" id="PRO_5034844336" description="Receptor protein-tyrosine kinase" evidence="21">
    <location>
        <begin position="24"/>
        <end position="1387"/>
    </location>
</feature>
<evidence type="ECO:0000256" key="9">
    <source>
        <dbReference type="ARBA" id="ARBA00022840"/>
    </source>
</evidence>
<dbReference type="Pfam" id="PF00757">
    <property type="entry name" value="Furin-like"/>
    <property type="match status" value="1"/>
</dbReference>
<dbReference type="FunFam" id="2.10.220.10:FF:000002">
    <property type="entry name" value="Receptor protein-tyrosine kinase"/>
    <property type="match status" value="1"/>
</dbReference>
<comment type="catalytic activity">
    <reaction evidence="16">
        <text>L-tyrosyl-[protein] + ATP = O-phospho-L-tyrosyl-[protein] + ADP + H(+)</text>
        <dbReference type="Rhea" id="RHEA:10596"/>
        <dbReference type="Rhea" id="RHEA-COMP:10136"/>
        <dbReference type="Rhea" id="RHEA-COMP:20101"/>
        <dbReference type="ChEBI" id="CHEBI:15378"/>
        <dbReference type="ChEBI" id="CHEBI:30616"/>
        <dbReference type="ChEBI" id="CHEBI:46858"/>
        <dbReference type="ChEBI" id="CHEBI:61978"/>
        <dbReference type="ChEBI" id="CHEBI:456216"/>
        <dbReference type="EC" id="2.7.10.1"/>
    </reaction>
</comment>
<evidence type="ECO:0000256" key="20">
    <source>
        <dbReference type="SAM" id="Phobius"/>
    </source>
</evidence>
<dbReference type="CDD" id="cd12095">
    <property type="entry name" value="TM_ErbB3"/>
    <property type="match status" value="1"/>
</dbReference>
<keyword evidence="11 17" id="KW-0472">Membrane</keyword>
<keyword evidence="10 20" id="KW-1133">Transmembrane helix</keyword>
<dbReference type="SUPFAM" id="SSF57184">
    <property type="entry name" value="Growth factor receptor domain"/>
    <property type="match status" value="2"/>
</dbReference>
<feature type="transmembrane region" description="Helical" evidence="20">
    <location>
        <begin position="643"/>
        <end position="665"/>
    </location>
</feature>
<dbReference type="GO" id="GO:0022008">
    <property type="term" value="P:neurogenesis"/>
    <property type="evidence" value="ECO:0007669"/>
    <property type="project" value="TreeGrafter"/>
</dbReference>
<evidence type="ECO:0000313" key="23">
    <source>
        <dbReference type="Ensembl" id="ENSECRP00000009530.1"/>
    </source>
</evidence>
<dbReference type="PROSITE" id="PS50011">
    <property type="entry name" value="PROTEIN_KINASE_DOM"/>
    <property type="match status" value="1"/>
</dbReference>
<evidence type="ECO:0000256" key="3">
    <source>
        <dbReference type="ARBA" id="ARBA00022553"/>
    </source>
</evidence>
<dbReference type="SMART" id="SM00261">
    <property type="entry name" value="FU"/>
    <property type="match status" value="5"/>
</dbReference>
<evidence type="ECO:0000256" key="19">
    <source>
        <dbReference type="SAM" id="MobiDB-lite"/>
    </source>
</evidence>
<dbReference type="Proteomes" id="UP000694620">
    <property type="component" value="Chromosome 3"/>
</dbReference>
<keyword evidence="12 17" id="KW-0829">Tyrosine-protein kinase</keyword>
<reference evidence="23" key="2">
    <citation type="submission" date="2025-08" db="UniProtKB">
        <authorList>
            <consortium name="Ensembl"/>
        </authorList>
    </citation>
    <scope>IDENTIFICATION</scope>
</reference>
<feature type="region of interest" description="Disordered" evidence="19">
    <location>
        <begin position="1223"/>
        <end position="1255"/>
    </location>
</feature>
<dbReference type="InterPro" id="IPR001245">
    <property type="entry name" value="Ser-Thr/Tyr_kinase_cat_dom"/>
</dbReference>
<keyword evidence="14 17" id="KW-0675">Receptor</keyword>
<dbReference type="InterPro" id="IPR006211">
    <property type="entry name" value="Furin-like_Cys-rich_dom"/>
</dbReference>
<dbReference type="InterPro" id="IPR032778">
    <property type="entry name" value="GF_recep_IV"/>
</dbReference>
<dbReference type="FunFam" id="2.10.220.10:FF:000001">
    <property type="entry name" value="Receptor protein-tyrosine kinase"/>
    <property type="match status" value="1"/>
</dbReference>
<keyword evidence="15" id="KW-0325">Glycoprotein</keyword>
<keyword evidence="7 17" id="KW-0547">Nucleotide-binding</keyword>
<evidence type="ECO:0000256" key="21">
    <source>
        <dbReference type="SAM" id="SignalP"/>
    </source>
</evidence>
<evidence type="ECO:0000256" key="1">
    <source>
        <dbReference type="ARBA" id="ARBA00004479"/>
    </source>
</evidence>
<keyword evidence="9 17" id="KW-0067">ATP-binding</keyword>
<dbReference type="InterPro" id="IPR036941">
    <property type="entry name" value="Rcpt_L-dom_sf"/>
</dbReference>
<dbReference type="EC" id="2.7.10.1" evidence="2 17"/>
<name>A0A8C4RZK0_ERPCA</name>
<protein>
    <recommendedName>
        <fullName evidence="2 17">Receptor protein-tyrosine kinase</fullName>
        <ecNumber evidence="2 17">2.7.10.1</ecNumber>
    </recommendedName>
</protein>
<feature type="region of interest" description="Disordered" evidence="19">
    <location>
        <begin position="1158"/>
        <end position="1181"/>
    </location>
</feature>
<evidence type="ECO:0000256" key="16">
    <source>
        <dbReference type="ARBA" id="ARBA00051243"/>
    </source>
</evidence>
<sequence>MCYLQVLWGAGILWLLMPLPVHQQSQGVPVCSGTMNKLSISGTPEMHYTTLKNMYEGCEIVMSNLEITYLENNRDISFLRSIREVMGYVLIAINQVDYLPLENLRVIRGTSLFEDHYALTIMVNYQKDGTLGLRQLGMTHLTEILEGGVKIQNNAFLYYALTIDWKDIVKETANITLDTKKTGYGKCHPSCNNKCWGPAENECQTLTKKICAPQCNGRCFGTSPNECCHIECAGGCSGQQDTDCFACSHFNDSGACVPNCPWPRFYNKQTYQEEPNPNAKYQYGSICVSQCPPNFVVYDSSCVRACPNDMKEVEKNGMKQCVSCGGPCPKTCKGTGSSNRQTVDSSNIDSFRNCTKIQGNLHFLTTGIDGDPWHNISALNPEKLKVFETVREITGCLSIQSWPKQFNDFSVFRNLTTIRGRTLYQGFSLLIMKLPNVTSLGLRSLREVSAGKVYISDNKQLCYHYTINWTTLMKSPAKQGTDIKNNRPYNDCTSKGQLCDPLCSSVGCWGPGPDQCLSCQNFSRGGTCVPECHFTEGDIREYATNLGECLPCHPECENIDGQPSCRGQGPDACASCAHFIDGPHCVESCPQGIMGEKGPIFKFANAEHRCEPCHPNCTSGCKGPNLEDCSGIPEPIISNPVTAIVLGVIASLIVLTSVFVLCVLYQRGLAIRRKRAMRRYLESGEGIEPLDPSEKGTRVHTRIFKPTELRKIKLLGSGIFGTTVHKGVWIPEGDTVKIPVAIKTIQDRTGRQTFHEITDHMLFLGSLEHAYIVRVLGICPGDSLMLITQLSTHGSLLQHIKQKKDNLSSQRLLNWCVQIAKGMAYLEEQRLVHSNLAARNILMKSDFIVQISDFGIADLLYPDDKKYFYNDIKKTPIKWMALESIHFRKYTHQSDVWSYGVTVWEMMSFGDEPYAGIRPQEVPELLEKGERLSQPSICTIDVYMVMVKCWMIDENVRPTFKEIASEFTRMARDPSRFLVIKRDSSIADPYSEESPQRMKALKDKEYEMDEQDNLSLENIASGYLYQPSTHTLTRNHNSSQILFTSTSPAGYMTMTNVPGVETIRQVSLFSRSRNGSARTQSESSEGHGTVSEAEMNEDGSLVGSMRRTRRREDSAYHSQRISLTLPSEPEDSDDDDYNGYVMPGVSSSTEREDCPLSFYGSQNSTLPRSKASRGRILKGKSEQKIPDDYEYMNKQSRLLGLVAGSVSSELPQLQKEERVEYEYMDTSSAATDSADPLGATSVKDDHTTSEEEEDYKYMNKQPRLTKSLLHNQTKPQPGIAICENPAQELISASPSPENPTPEHQEYEEMDRIVVSESPELFKSTSSLSVSPPTYQNFPKVDLTIEKGKNMNGFVKVRAGCEPGQDHSFDNPAYWHSRLFQKPDPLRT</sequence>
<dbReference type="InterPro" id="IPR050122">
    <property type="entry name" value="RTK"/>
</dbReference>
<dbReference type="GO" id="GO:0005524">
    <property type="term" value="F:ATP binding"/>
    <property type="evidence" value="ECO:0007669"/>
    <property type="project" value="UniProtKB-UniRule"/>
</dbReference>
<feature type="compositionally biased region" description="Polar residues" evidence="19">
    <location>
        <begin position="1116"/>
        <end position="1125"/>
    </location>
</feature>
<feature type="region of interest" description="Disordered" evidence="19">
    <location>
        <begin position="1071"/>
        <end position="1139"/>
    </location>
</feature>
<dbReference type="Gene3D" id="2.10.220.10">
    <property type="entry name" value="Hormone Receptor, Insulin-like Growth Factor Receptor 1, Chain A, domain 2"/>
    <property type="match status" value="3"/>
</dbReference>
<dbReference type="PRINTS" id="PR00109">
    <property type="entry name" value="TYRKINASE"/>
</dbReference>
<feature type="binding site" evidence="18">
    <location>
        <begin position="715"/>
        <end position="724"/>
    </location>
    <ligand>
        <name>ATP</name>
        <dbReference type="ChEBI" id="CHEBI:30616"/>
    </ligand>
</feature>
<dbReference type="GeneTree" id="ENSGT00940000156107"/>
<dbReference type="Pfam" id="PF14843">
    <property type="entry name" value="GF_recep_IV"/>
    <property type="match status" value="1"/>
</dbReference>
<dbReference type="PANTHER" id="PTHR24416">
    <property type="entry name" value="TYROSINE-PROTEIN KINASE RECEPTOR"/>
    <property type="match status" value="1"/>
</dbReference>
<dbReference type="Gene3D" id="3.30.200.20">
    <property type="entry name" value="Phosphorylase Kinase, domain 1"/>
    <property type="match status" value="1"/>
</dbReference>
<keyword evidence="3" id="KW-0597">Phosphoprotein</keyword>
<dbReference type="FunFam" id="3.80.20.20:FF:000004">
    <property type="entry name" value="Receptor protein-tyrosine kinase"/>
    <property type="match status" value="1"/>
</dbReference>
<evidence type="ECO:0000256" key="17">
    <source>
        <dbReference type="PIRNR" id="PIRNR000619"/>
    </source>
</evidence>
<dbReference type="InterPro" id="IPR044912">
    <property type="entry name" value="Egfr_JX_dom"/>
</dbReference>
<evidence type="ECO:0000313" key="24">
    <source>
        <dbReference type="Proteomes" id="UP000694620"/>
    </source>
</evidence>
<dbReference type="InterPro" id="IPR011009">
    <property type="entry name" value="Kinase-like_dom_sf"/>
</dbReference>
<dbReference type="Pfam" id="PF01030">
    <property type="entry name" value="Recep_L_domain"/>
    <property type="match status" value="2"/>
</dbReference>
<dbReference type="InterPro" id="IPR009030">
    <property type="entry name" value="Growth_fac_rcpt_cys_sf"/>
</dbReference>
<evidence type="ECO:0000256" key="13">
    <source>
        <dbReference type="ARBA" id="ARBA00023157"/>
    </source>
</evidence>
<evidence type="ECO:0000256" key="11">
    <source>
        <dbReference type="ARBA" id="ARBA00023136"/>
    </source>
</evidence>
<evidence type="ECO:0000256" key="15">
    <source>
        <dbReference type="ARBA" id="ARBA00023180"/>
    </source>
</evidence>
<feature type="domain" description="Protein kinase" evidence="22">
    <location>
        <begin position="709"/>
        <end position="978"/>
    </location>
</feature>
<feature type="binding site" evidence="18">
    <location>
        <position position="743"/>
    </location>
    <ligand>
        <name>ATP</name>
        <dbReference type="ChEBI" id="CHEBI:30616"/>
    </ligand>
</feature>
<dbReference type="GO" id="GO:0004714">
    <property type="term" value="F:transmembrane receptor protein tyrosine kinase activity"/>
    <property type="evidence" value="ECO:0007669"/>
    <property type="project" value="UniProtKB-EC"/>
</dbReference>
<dbReference type="OrthoDB" id="6219513at2759"/>
<dbReference type="InterPro" id="IPR000719">
    <property type="entry name" value="Prot_kinase_dom"/>
</dbReference>
<dbReference type="PANTHER" id="PTHR24416:SF88">
    <property type="entry name" value="RECEPTOR TYROSINE-PROTEIN KINASE ERBB-3"/>
    <property type="match status" value="1"/>
</dbReference>
<evidence type="ECO:0000256" key="14">
    <source>
        <dbReference type="ARBA" id="ARBA00023170"/>
    </source>
</evidence>
<dbReference type="Gene3D" id="6.10.250.2930">
    <property type="match status" value="1"/>
</dbReference>
<keyword evidence="24" id="KW-1185">Reference proteome</keyword>
<accession>A0A8C4RZK0</accession>
<dbReference type="GO" id="GO:0009925">
    <property type="term" value="C:basal plasma membrane"/>
    <property type="evidence" value="ECO:0007669"/>
    <property type="project" value="TreeGrafter"/>
</dbReference>
<feature type="signal peptide" evidence="21">
    <location>
        <begin position="1"/>
        <end position="23"/>
    </location>
</feature>
<dbReference type="FunFam" id="3.30.200.20:FF:000276">
    <property type="entry name" value="Receptor tyrosine-protein kinase erbB-3"/>
    <property type="match status" value="1"/>
</dbReference>
<dbReference type="SUPFAM" id="SSF56112">
    <property type="entry name" value="Protein kinase-like (PK-like)"/>
    <property type="match status" value="1"/>
</dbReference>
<dbReference type="FunFam" id="1.10.510.10:FF:000233">
    <property type="entry name" value="receptor tyrosine-protein kinase erbB-3"/>
    <property type="match status" value="1"/>
</dbReference>
<dbReference type="GO" id="GO:0043235">
    <property type="term" value="C:receptor complex"/>
    <property type="evidence" value="ECO:0007669"/>
    <property type="project" value="TreeGrafter"/>
</dbReference>
<dbReference type="InterPro" id="IPR006212">
    <property type="entry name" value="Furin_repeat"/>
</dbReference>
<dbReference type="Pfam" id="PF07714">
    <property type="entry name" value="PK_Tyr_Ser-Thr"/>
    <property type="match status" value="1"/>
</dbReference>
<evidence type="ECO:0000256" key="12">
    <source>
        <dbReference type="ARBA" id="ARBA00023137"/>
    </source>
</evidence>
<keyword evidence="6 21" id="KW-0732">Signal</keyword>
<comment type="subcellular location">
    <subcellularLocation>
        <location evidence="1">Membrane</location>
        <topology evidence="1">Single-pass type I membrane protein</topology>
    </subcellularLocation>
</comment>
<reference evidence="23" key="3">
    <citation type="submission" date="2025-09" db="UniProtKB">
        <authorList>
            <consortium name="Ensembl"/>
        </authorList>
    </citation>
    <scope>IDENTIFICATION</scope>
</reference>
<feature type="compositionally biased region" description="Acidic residues" evidence="19">
    <location>
        <begin position="1128"/>
        <end position="1137"/>
    </location>
</feature>
<dbReference type="CDD" id="cd00064">
    <property type="entry name" value="FU"/>
    <property type="match status" value="3"/>
</dbReference>
<evidence type="ECO:0000256" key="2">
    <source>
        <dbReference type="ARBA" id="ARBA00011902"/>
    </source>
</evidence>
<dbReference type="Ensembl" id="ENSECRT00000009682.1">
    <property type="protein sequence ID" value="ENSECRP00000009530.1"/>
    <property type="gene ID" value="ENSECRG00000006379.1"/>
</dbReference>
<dbReference type="InterPro" id="IPR000494">
    <property type="entry name" value="Rcpt_L-dom"/>
</dbReference>
<keyword evidence="8 17" id="KW-0418">Kinase</keyword>
<keyword evidence="13" id="KW-1015">Disulfide bond</keyword>
<dbReference type="GO" id="GO:0043066">
    <property type="term" value="P:negative regulation of apoptotic process"/>
    <property type="evidence" value="ECO:0007669"/>
    <property type="project" value="TreeGrafter"/>
</dbReference>
<evidence type="ECO:0000256" key="6">
    <source>
        <dbReference type="ARBA" id="ARBA00022729"/>
    </source>
</evidence>
<evidence type="ECO:0000256" key="4">
    <source>
        <dbReference type="ARBA" id="ARBA00022679"/>
    </source>
</evidence>
<dbReference type="GO" id="GO:0038131">
    <property type="term" value="F:neuregulin receptor activity"/>
    <property type="evidence" value="ECO:0007669"/>
    <property type="project" value="TreeGrafter"/>
</dbReference>
<dbReference type="GO" id="GO:0007169">
    <property type="term" value="P:cell surface receptor protein tyrosine kinase signaling pathway"/>
    <property type="evidence" value="ECO:0007669"/>
    <property type="project" value="UniProtKB-UniRule"/>
</dbReference>
<dbReference type="Gene3D" id="3.80.20.20">
    <property type="entry name" value="Receptor L-domain"/>
    <property type="match status" value="2"/>
</dbReference>
<dbReference type="FunFam" id="3.80.20.20:FF:000013">
    <property type="entry name" value="Erb-b2 receptor tyrosine kinase 3a"/>
    <property type="match status" value="1"/>
</dbReference>
<evidence type="ECO:0000259" key="22">
    <source>
        <dbReference type="PROSITE" id="PS50011"/>
    </source>
</evidence>
<organism evidence="23 24">
    <name type="scientific">Erpetoichthys calabaricus</name>
    <name type="common">Rope fish</name>
    <name type="synonym">Calamoichthys calabaricus</name>
    <dbReference type="NCBI Taxonomy" id="27687"/>
    <lineage>
        <taxon>Eukaryota</taxon>
        <taxon>Metazoa</taxon>
        <taxon>Chordata</taxon>
        <taxon>Craniata</taxon>
        <taxon>Vertebrata</taxon>
        <taxon>Euteleostomi</taxon>
        <taxon>Actinopterygii</taxon>
        <taxon>Polypteriformes</taxon>
        <taxon>Polypteridae</taxon>
        <taxon>Erpetoichthys</taxon>
    </lineage>
</organism>
<evidence type="ECO:0000256" key="10">
    <source>
        <dbReference type="ARBA" id="ARBA00022989"/>
    </source>
</evidence>
<keyword evidence="4 17" id="KW-0808">Transferase</keyword>
<evidence type="ECO:0000256" key="5">
    <source>
        <dbReference type="ARBA" id="ARBA00022692"/>
    </source>
</evidence>
<dbReference type="GO" id="GO:0038132">
    <property type="term" value="F:neuregulin binding"/>
    <property type="evidence" value="ECO:0007669"/>
    <property type="project" value="TreeGrafter"/>
</dbReference>
<gene>
    <name evidence="23" type="primary">ERBB3</name>
    <name evidence="23" type="synonym">erbb3a</name>
</gene>
<dbReference type="PIRSF" id="PIRSF000619">
    <property type="entry name" value="TyrPK_EGF-R"/>
    <property type="match status" value="1"/>
</dbReference>
<dbReference type="SUPFAM" id="SSF52058">
    <property type="entry name" value="L domain-like"/>
    <property type="match status" value="2"/>
</dbReference>
<feature type="compositionally biased region" description="Polar residues" evidence="19">
    <location>
        <begin position="1071"/>
        <end position="1083"/>
    </location>
</feature>
<comment type="similarity">
    <text evidence="17">Belongs to the protein kinase superfamily. Tyr protein kinase family. EGF receptor subfamily.</text>
</comment>
<keyword evidence="5 20" id="KW-0812">Transmembrane</keyword>
<evidence type="ECO:0000256" key="7">
    <source>
        <dbReference type="ARBA" id="ARBA00022741"/>
    </source>
</evidence>
<proteinExistence type="inferred from homology"/>
<dbReference type="GO" id="GO:0008284">
    <property type="term" value="P:positive regulation of cell population proliferation"/>
    <property type="evidence" value="ECO:0007669"/>
    <property type="project" value="TreeGrafter"/>
</dbReference>
<dbReference type="InterPro" id="IPR016245">
    <property type="entry name" value="Tyr_kinase_EGF/ERB/XmrK_rcpt"/>
</dbReference>
<evidence type="ECO:0000256" key="18">
    <source>
        <dbReference type="PIRSR" id="PIRSR000619-2"/>
    </source>
</evidence>
<dbReference type="Gene3D" id="1.10.510.10">
    <property type="entry name" value="Transferase(Phosphotransferase) domain 1"/>
    <property type="match status" value="1"/>
</dbReference>